<gene>
    <name evidence="2" type="ORF">ACIBG2_00990</name>
</gene>
<dbReference type="Proteomes" id="UP001612741">
    <property type="component" value="Unassembled WGS sequence"/>
</dbReference>
<organism evidence="2 3">
    <name type="scientific">Nonomuraea typhae</name>
    <dbReference type="NCBI Taxonomy" id="2603600"/>
    <lineage>
        <taxon>Bacteria</taxon>
        <taxon>Bacillati</taxon>
        <taxon>Actinomycetota</taxon>
        <taxon>Actinomycetes</taxon>
        <taxon>Streptosporangiales</taxon>
        <taxon>Streptosporangiaceae</taxon>
        <taxon>Nonomuraea</taxon>
    </lineage>
</organism>
<dbReference type="EMBL" id="JBITGY010000001">
    <property type="protein sequence ID" value="MFI6495926.1"/>
    <property type="molecule type" value="Genomic_DNA"/>
</dbReference>
<reference evidence="2 3" key="1">
    <citation type="submission" date="2024-10" db="EMBL/GenBank/DDBJ databases">
        <title>The Natural Products Discovery Center: Release of the First 8490 Sequenced Strains for Exploring Actinobacteria Biosynthetic Diversity.</title>
        <authorList>
            <person name="Kalkreuter E."/>
            <person name="Kautsar S.A."/>
            <person name="Yang D."/>
            <person name="Bader C.D."/>
            <person name="Teijaro C.N."/>
            <person name="Fluegel L."/>
            <person name="Davis C.M."/>
            <person name="Simpson J.R."/>
            <person name="Lauterbach L."/>
            <person name="Steele A.D."/>
            <person name="Gui C."/>
            <person name="Meng S."/>
            <person name="Li G."/>
            <person name="Viehrig K."/>
            <person name="Ye F."/>
            <person name="Su P."/>
            <person name="Kiefer A.F."/>
            <person name="Nichols A."/>
            <person name="Cepeda A.J."/>
            <person name="Yan W."/>
            <person name="Fan B."/>
            <person name="Jiang Y."/>
            <person name="Adhikari A."/>
            <person name="Zheng C.-J."/>
            <person name="Schuster L."/>
            <person name="Cowan T.M."/>
            <person name="Smanski M.J."/>
            <person name="Chevrette M.G."/>
            <person name="De Carvalho L.P.S."/>
            <person name="Shen B."/>
        </authorList>
    </citation>
    <scope>NUCLEOTIDE SEQUENCE [LARGE SCALE GENOMIC DNA]</scope>
    <source>
        <strain evidence="2 3">NPDC050545</strain>
    </source>
</reference>
<keyword evidence="3" id="KW-1185">Reference proteome</keyword>
<proteinExistence type="predicted"/>
<accession>A0ABW7YJU8</accession>
<feature type="region of interest" description="Disordered" evidence="1">
    <location>
        <begin position="1"/>
        <end position="90"/>
    </location>
</feature>
<evidence type="ECO:0000313" key="3">
    <source>
        <dbReference type="Proteomes" id="UP001612741"/>
    </source>
</evidence>
<comment type="caution">
    <text evidence="2">The sequence shown here is derived from an EMBL/GenBank/DDBJ whole genome shotgun (WGS) entry which is preliminary data.</text>
</comment>
<feature type="compositionally biased region" description="Acidic residues" evidence="1">
    <location>
        <begin position="21"/>
        <end position="37"/>
    </location>
</feature>
<dbReference type="RefSeq" id="WP_397077727.1">
    <property type="nucleotide sequence ID" value="NZ_JBITGY010000001.1"/>
</dbReference>
<feature type="compositionally biased region" description="Basic and acidic residues" evidence="1">
    <location>
        <begin position="52"/>
        <end position="69"/>
    </location>
</feature>
<protein>
    <recommendedName>
        <fullName evidence="4">Bacteriophage T4 Gp32 single-stranded DNA-binding domain-containing protein</fullName>
    </recommendedName>
</protein>
<evidence type="ECO:0000256" key="1">
    <source>
        <dbReference type="SAM" id="MobiDB-lite"/>
    </source>
</evidence>
<evidence type="ECO:0000313" key="2">
    <source>
        <dbReference type="EMBL" id="MFI6495926.1"/>
    </source>
</evidence>
<name>A0ABW7YJU8_9ACTN</name>
<sequence>MTRVARRNRDEVPSGRKYAPADDDEAEEEDFDDEEDETPPRRSRRTGSTSDRAARNRRAFDDGAEEGRRRPAGRKTRQTSGGGWNALANAKSEGGYSENLKVGKDDIIIKFLEPEPYAVFRQHWIQEVKASKKSYYCPEDDGCPLCDIGDRPRHQVYFNVLDLSNPEKPTVKTWSMGKRLAEKIHGLSEKPRTSPIDRPDLYWAVSKSGEGTSTEYNLQPVKGADLYEWFDVDAEVEPLSEDELAEYIEKCQTEDDVYQDSLEVLEKVAEEIS</sequence>
<evidence type="ECO:0008006" key="4">
    <source>
        <dbReference type="Google" id="ProtNLM"/>
    </source>
</evidence>